<gene>
    <name evidence="3" type="ORF">G3A44_15525</name>
</gene>
<dbReference type="PANTHER" id="PTHR43249:SF1">
    <property type="entry name" value="D-GLUCOSIDE 3-DEHYDROGENASE"/>
    <property type="match status" value="1"/>
</dbReference>
<accession>A0A7C9TK71</accession>
<dbReference type="InterPro" id="IPR004104">
    <property type="entry name" value="Gfo/Idh/MocA-like_OxRdtase_C"/>
</dbReference>
<sequence length="320" mass="35699">MTDTRKPFALIGAAGYIAPRHMRAIKDLGHTLAVAYDINDSVGIIDSLHPQAEFFTQFECFQEHAQTLRRDPATALAYVAVCSPNHLHHPHIAAGLRLGADVICEKPLVPTPELLHELQRIEAETGRRVFNILQLRHHDAILKLREKVAAAPADTKFDVELTYITSRGKWYAQSWKGDPRKSYGVATNIGVHFFDMLHFIFGQLQTSVVHHQAEASAAGFLEYERARVRWFLSIDANDLPDSVKGKKTTFRNIDISGEQLEFSEGFTDLHTVSYREILAGRGYGLADARHCIETVAAIRRMAPVAATGAEVHPFIAARRG</sequence>
<dbReference type="Gene3D" id="3.40.50.720">
    <property type="entry name" value="NAD(P)-binding Rossmann-like Domain"/>
    <property type="match status" value="1"/>
</dbReference>
<dbReference type="SUPFAM" id="SSF51735">
    <property type="entry name" value="NAD(P)-binding Rossmann-fold domains"/>
    <property type="match status" value="1"/>
</dbReference>
<reference evidence="3 4" key="1">
    <citation type="submission" date="2020-02" db="EMBL/GenBank/DDBJ databases">
        <title>Ideonella bacterium strain TBM-1.</title>
        <authorList>
            <person name="Chen W.-M."/>
        </authorList>
    </citation>
    <scope>NUCLEOTIDE SEQUENCE [LARGE SCALE GENOMIC DNA]</scope>
    <source>
        <strain evidence="3 4">TBM-1</strain>
    </source>
</reference>
<evidence type="ECO:0000259" key="1">
    <source>
        <dbReference type="Pfam" id="PF01408"/>
    </source>
</evidence>
<organism evidence="3 4">
    <name type="scientific">Ideonella livida</name>
    <dbReference type="NCBI Taxonomy" id="2707176"/>
    <lineage>
        <taxon>Bacteria</taxon>
        <taxon>Pseudomonadati</taxon>
        <taxon>Pseudomonadota</taxon>
        <taxon>Betaproteobacteria</taxon>
        <taxon>Burkholderiales</taxon>
        <taxon>Sphaerotilaceae</taxon>
        <taxon>Ideonella</taxon>
    </lineage>
</organism>
<dbReference type="PANTHER" id="PTHR43249">
    <property type="entry name" value="UDP-N-ACETYL-2-AMINO-2-DEOXY-D-GLUCURONATE OXIDASE"/>
    <property type="match status" value="1"/>
</dbReference>
<feature type="domain" description="Gfo/Idh/MocA-like oxidoreductase C-terminal" evidence="2">
    <location>
        <begin position="157"/>
        <end position="299"/>
    </location>
</feature>
<dbReference type="EMBL" id="JAAGOH010000019">
    <property type="protein sequence ID" value="NDY92599.1"/>
    <property type="molecule type" value="Genomic_DNA"/>
</dbReference>
<dbReference type="InterPro" id="IPR036291">
    <property type="entry name" value="NAD(P)-bd_dom_sf"/>
</dbReference>
<keyword evidence="4" id="KW-1185">Reference proteome</keyword>
<dbReference type="Gene3D" id="3.30.360.10">
    <property type="entry name" value="Dihydrodipicolinate Reductase, domain 2"/>
    <property type="match status" value="1"/>
</dbReference>
<dbReference type="RefSeq" id="WP_163458618.1">
    <property type="nucleotide sequence ID" value="NZ_JAAGOH010000019.1"/>
</dbReference>
<dbReference type="AlphaFoldDB" id="A0A7C9TK71"/>
<feature type="domain" description="Gfo/Idh/MocA-like oxidoreductase N-terminal" evidence="1">
    <location>
        <begin position="8"/>
        <end position="130"/>
    </location>
</feature>
<protein>
    <submittedName>
        <fullName evidence="3">Gfo/Idh/MocA family oxidoreductase</fullName>
    </submittedName>
</protein>
<dbReference type="GO" id="GO:0000166">
    <property type="term" value="F:nucleotide binding"/>
    <property type="evidence" value="ECO:0007669"/>
    <property type="project" value="InterPro"/>
</dbReference>
<name>A0A7C9TK71_9BURK</name>
<evidence type="ECO:0000259" key="2">
    <source>
        <dbReference type="Pfam" id="PF02894"/>
    </source>
</evidence>
<dbReference type="InterPro" id="IPR052515">
    <property type="entry name" value="Gfo/Idh/MocA_Oxidoreductase"/>
</dbReference>
<evidence type="ECO:0000313" key="4">
    <source>
        <dbReference type="Proteomes" id="UP000484255"/>
    </source>
</evidence>
<dbReference type="Pfam" id="PF02894">
    <property type="entry name" value="GFO_IDH_MocA_C"/>
    <property type="match status" value="1"/>
</dbReference>
<comment type="caution">
    <text evidence="3">The sequence shown here is derived from an EMBL/GenBank/DDBJ whole genome shotgun (WGS) entry which is preliminary data.</text>
</comment>
<dbReference type="Pfam" id="PF01408">
    <property type="entry name" value="GFO_IDH_MocA"/>
    <property type="match status" value="1"/>
</dbReference>
<dbReference type="InterPro" id="IPR000683">
    <property type="entry name" value="Gfo/Idh/MocA-like_OxRdtase_N"/>
</dbReference>
<dbReference type="SUPFAM" id="SSF55347">
    <property type="entry name" value="Glyceraldehyde-3-phosphate dehydrogenase-like, C-terminal domain"/>
    <property type="match status" value="1"/>
</dbReference>
<proteinExistence type="predicted"/>
<evidence type="ECO:0000313" key="3">
    <source>
        <dbReference type="EMBL" id="NDY92599.1"/>
    </source>
</evidence>
<dbReference type="Proteomes" id="UP000484255">
    <property type="component" value="Unassembled WGS sequence"/>
</dbReference>